<reference evidence="3 4" key="1">
    <citation type="submission" date="2023-08" db="EMBL/GenBank/DDBJ databases">
        <title>Black Yeasts Isolated from many extreme environments.</title>
        <authorList>
            <person name="Coleine C."/>
            <person name="Stajich J.E."/>
            <person name="Selbmann L."/>
        </authorList>
    </citation>
    <scope>NUCLEOTIDE SEQUENCE [LARGE SCALE GENOMIC DNA]</scope>
    <source>
        <strain evidence="3 4">CCFEE 5885</strain>
    </source>
</reference>
<keyword evidence="2" id="KW-0812">Transmembrane</keyword>
<proteinExistence type="predicted"/>
<evidence type="ECO:0000256" key="1">
    <source>
        <dbReference type="SAM" id="MobiDB-lite"/>
    </source>
</evidence>
<feature type="compositionally biased region" description="Polar residues" evidence="1">
    <location>
        <begin position="545"/>
        <end position="572"/>
    </location>
</feature>
<organism evidence="3 4">
    <name type="scientific">Lithohypha guttulata</name>
    <dbReference type="NCBI Taxonomy" id="1690604"/>
    <lineage>
        <taxon>Eukaryota</taxon>
        <taxon>Fungi</taxon>
        <taxon>Dikarya</taxon>
        <taxon>Ascomycota</taxon>
        <taxon>Pezizomycotina</taxon>
        <taxon>Eurotiomycetes</taxon>
        <taxon>Chaetothyriomycetidae</taxon>
        <taxon>Chaetothyriales</taxon>
        <taxon>Trichomeriaceae</taxon>
        <taxon>Lithohypha</taxon>
    </lineage>
</organism>
<keyword evidence="2" id="KW-1133">Transmembrane helix</keyword>
<accession>A0ABR0KFQ4</accession>
<feature type="region of interest" description="Disordered" evidence="1">
    <location>
        <begin position="545"/>
        <end position="620"/>
    </location>
</feature>
<evidence type="ECO:0000256" key="2">
    <source>
        <dbReference type="SAM" id="Phobius"/>
    </source>
</evidence>
<dbReference type="EMBL" id="JAVRRG010000030">
    <property type="protein sequence ID" value="KAK5095063.1"/>
    <property type="molecule type" value="Genomic_DNA"/>
</dbReference>
<feature type="transmembrane region" description="Helical" evidence="2">
    <location>
        <begin position="33"/>
        <end position="56"/>
    </location>
</feature>
<comment type="caution">
    <text evidence="3">The sequence shown here is derived from an EMBL/GenBank/DDBJ whole genome shotgun (WGS) entry which is preliminary data.</text>
</comment>
<gene>
    <name evidence="3" type="ORF">LTR24_003280</name>
</gene>
<protein>
    <submittedName>
        <fullName evidence="3">Uncharacterized protein</fullName>
    </submittedName>
</protein>
<keyword evidence="4" id="KW-1185">Reference proteome</keyword>
<feature type="compositionally biased region" description="Low complexity" evidence="1">
    <location>
        <begin position="575"/>
        <end position="592"/>
    </location>
</feature>
<evidence type="ECO:0000313" key="3">
    <source>
        <dbReference type="EMBL" id="KAK5095063.1"/>
    </source>
</evidence>
<keyword evidence="2" id="KW-0472">Membrane</keyword>
<name>A0ABR0KFQ4_9EURO</name>
<sequence>MAIDCPDNSTECLLRALISTTETQTSPWEPRSFGFTVAIGVAAFLISFVAIFQGLLAAGPGRIKASENAIGNFGKLSKGRLSLIEFAWRSTARVPLITYDSLRRGLEKQTIFCLHGMNYPFQAGSFNTGATWYHLLKCTGLHEEVDIIYEGNLQKCATDYLPADIQAPPAAIQLHCLAILVAIADPSVKFEKADRFLNITGLISQITFREHPVLGTIAAYECYQTKYSPEIDIYFTDFKQGIERIKRWRLPDESNHRPKGDKNHSIWPISLVKCRQLPSLLSKITKDEERMPDPNASLGRCTPFALDLARGKLTLTWIFDPTIRAQHETVEFMNASTQGHRCSIALRWHMPHNTMPMATSGSTEPFLRAIVLMVARTDYEIRPFPWVMSGLSATADWLVEASRAYLVDVDTLTTYLEPTGCHSDTGMGYTERNLVHDSTFEIRGSWIVPSDPKYDIGGDFGEAYSKGLFEICVSIVKGFKGELEVHNVSDATHFMPNYDKLIQGLWWFLKHVDILLRRKRFQTMDTLDALQRRIVDGYTTQEAAGNATQTVSAQHPAQPTQSDSSTRPSTPVTGPPVASTTPRSSTSTAPSVGVKQSSQLSGSEASTSQGTSHDTFAARNSKVSEEECLECLLTIRGLLYAALLRCGPDTSMLWQPDFKNAIVKVM</sequence>
<evidence type="ECO:0000313" key="4">
    <source>
        <dbReference type="Proteomes" id="UP001345013"/>
    </source>
</evidence>
<dbReference type="Proteomes" id="UP001345013">
    <property type="component" value="Unassembled WGS sequence"/>
</dbReference>
<feature type="compositionally biased region" description="Polar residues" evidence="1">
    <location>
        <begin position="594"/>
        <end position="614"/>
    </location>
</feature>